<name>A0ACC2MR94_PERAE</name>
<dbReference type="Proteomes" id="UP001234297">
    <property type="component" value="Chromosome 1"/>
</dbReference>
<sequence>MKTSAPGTDFTQSDADHVKQQFGGILPPKLQPLPYQESDPKVLLSNLVFLEQKVHQLQGVVRSMIRESVDPTVQVQWSGGDTGGLLLPQQIVVADTASIISQVLSTAGRLLHGRTEIDLPGFSQLGHLLGPQNLQEVVRIGSSVEVKAGAGDASGPSWHGRYSLESMNLGIDGADGRTKENRKIIPIGAEDDYGNWVEKHVCSVQDTESSLPTRDLDTRGAAKDSEEQYEKVESPGCYEVLEVDKEEILAPHSHFCVICGKGFKRDANLRMHMRGHGDMYKSMEALANPNKGMKMADHVRFRRYSCPFEGCMRNRKHKKFQPLKTILCVKNHYKRSHCNKNYICKHCNRKKFSVMADLKTHEKHCGEDKWQCSCGTTFSRKDKLFGHVALFQGHSPVLPVNDLKGSGASDAVVNKMNNGHRTVLRAPTPNYGSDHNSSAEYKRVEFVRNQHTVLVETNFPREENNCNFTMDDIGSADGLLHSSPTLTGGAFSFHSLLSCDFMETNGEDPHFSDA</sequence>
<protein>
    <submittedName>
        <fullName evidence="1">Uncharacterized protein</fullName>
    </submittedName>
</protein>
<comment type="caution">
    <text evidence="1">The sequence shown here is derived from an EMBL/GenBank/DDBJ whole genome shotgun (WGS) entry which is preliminary data.</text>
</comment>
<evidence type="ECO:0000313" key="1">
    <source>
        <dbReference type="EMBL" id="KAJ8647945.1"/>
    </source>
</evidence>
<keyword evidence="2" id="KW-1185">Reference proteome</keyword>
<gene>
    <name evidence="1" type="ORF">MRB53_000968</name>
</gene>
<reference evidence="1 2" key="1">
    <citation type="journal article" date="2022" name="Hortic Res">
        <title>A haplotype resolved chromosomal level avocado genome allows analysis of novel avocado genes.</title>
        <authorList>
            <person name="Nath O."/>
            <person name="Fletcher S.J."/>
            <person name="Hayward A."/>
            <person name="Shaw L.M."/>
            <person name="Masouleh A.K."/>
            <person name="Furtado A."/>
            <person name="Henry R.J."/>
            <person name="Mitter N."/>
        </authorList>
    </citation>
    <scope>NUCLEOTIDE SEQUENCE [LARGE SCALE GENOMIC DNA]</scope>
    <source>
        <strain evidence="2">cv. Hass</strain>
    </source>
</reference>
<evidence type="ECO:0000313" key="2">
    <source>
        <dbReference type="Proteomes" id="UP001234297"/>
    </source>
</evidence>
<accession>A0ACC2MR94</accession>
<dbReference type="EMBL" id="CM056809">
    <property type="protein sequence ID" value="KAJ8647945.1"/>
    <property type="molecule type" value="Genomic_DNA"/>
</dbReference>
<organism evidence="1 2">
    <name type="scientific">Persea americana</name>
    <name type="common">Avocado</name>
    <dbReference type="NCBI Taxonomy" id="3435"/>
    <lineage>
        <taxon>Eukaryota</taxon>
        <taxon>Viridiplantae</taxon>
        <taxon>Streptophyta</taxon>
        <taxon>Embryophyta</taxon>
        <taxon>Tracheophyta</taxon>
        <taxon>Spermatophyta</taxon>
        <taxon>Magnoliopsida</taxon>
        <taxon>Magnoliidae</taxon>
        <taxon>Laurales</taxon>
        <taxon>Lauraceae</taxon>
        <taxon>Persea</taxon>
    </lineage>
</organism>
<proteinExistence type="predicted"/>